<dbReference type="PANTHER" id="PTHR44688">
    <property type="entry name" value="DNA-BINDING TRANSCRIPTIONAL ACTIVATOR DEVR_DOSR"/>
    <property type="match status" value="1"/>
</dbReference>
<organism evidence="5 6">
    <name type="scientific">Salinimicrobium profundisediminis</name>
    <dbReference type="NCBI Taxonomy" id="2994553"/>
    <lineage>
        <taxon>Bacteria</taxon>
        <taxon>Pseudomonadati</taxon>
        <taxon>Bacteroidota</taxon>
        <taxon>Flavobacteriia</taxon>
        <taxon>Flavobacteriales</taxon>
        <taxon>Flavobacteriaceae</taxon>
        <taxon>Salinimicrobium</taxon>
    </lineage>
</organism>
<dbReference type="Proteomes" id="UP001148482">
    <property type="component" value="Unassembled WGS sequence"/>
</dbReference>
<accession>A0A9X3D2K7</accession>
<dbReference type="PRINTS" id="PR00038">
    <property type="entry name" value="HTHLUXR"/>
</dbReference>
<dbReference type="SUPFAM" id="SSF46894">
    <property type="entry name" value="C-terminal effector domain of the bipartite response regulators"/>
    <property type="match status" value="1"/>
</dbReference>
<dbReference type="SMART" id="SM00421">
    <property type="entry name" value="HTH_LUXR"/>
    <property type="match status" value="1"/>
</dbReference>
<evidence type="ECO:0000256" key="3">
    <source>
        <dbReference type="ARBA" id="ARBA00023163"/>
    </source>
</evidence>
<evidence type="ECO:0000256" key="2">
    <source>
        <dbReference type="ARBA" id="ARBA00023125"/>
    </source>
</evidence>
<dbReference type="EMBL" id="JAPJDA010000036">
    <property type="protein sequence ID" value="MCX2839775.1"/>
    <property type="molecule type" value="Genomic_DNA"/>
</dbReference>
<keyword evidence="2" id="KW-0238">DNA-binding</keyword>
<dbReference type="Gene3D" id="1.10.10.10">
    <property type="entry name" value="Winged helix-like DNA-binding domain superfamily/Winged helix DNA-binding domain"/>
    <property type="match status" value="1"/>
</dbReference>
<evidence type="ECO:0000313" key="6">
    <source>
        <dbReference type="Proteomes" id="UP001148482"/>
    </source>
</evidence>
<protein>
    <submittedName>
        <fullName evidence="5">Helix-turn-helix transcriptional regulator</fullName>
    </submittedName>
</protein>
<keyword evidence="1" id="KW-0805">Transcription regulation</keyword>
<proteinExistence type="predicted"/>
<sequence length="216" mass="25212">MTVEEKISTFSEEFEKLPGITVINEIEGFKPLFMTSNGLELLGLTLNELIATKENYQHIYFKSNYIRDYLESLESLIELEGLDETYTFFHQVKIQGSFQWYAASIKIFHIEAHFQPTHTITYAVPLKDFEWTIKRAERLMEETDFARKNLEKYGKLTPREIETLGLAGKGMRTNEMAERLNISSDTVNSHLKSLRKKLEVANSFELQEYARAYDLM</sequence>
<reference evidence="5" key="1">
    <citation type="submission" date="2022-11" db="EMBL/GenBank/DDBJ databases">
        <title>Salinimicrobium profundisediminis sp. nov., isolated from deep-sea sediment of the Mariana Trench.</title>
        <authorList>
            <person name="Fu H."/>
        </authorList>
    </citation>
    <scope>NUCLEOTIDE SEQUENCE</scope>
    <source>
        <strain evidence="5">MT39</strain>
    </source>
</reference>
<evidence type="ECO:0000259" key="4">
    <source>
        <dbReference type="PROSITE" id="PS50043"/>
    </source>
</evidence>
<keyword evidence="6" id="KW-1185">Reference proteome</keyword>
<feature type="domain" description="HTH luxR-type" evidence="4">
    <location>
        <begin position="149"/>
        <end position="214"/>
    </location>
</feature>
<dbReference type="AlphaFoldDB" id="A0A9X3D2K7"/>
<evidence type="ECO:0000256" key="1">
    <source>
        <dbReference type="ARBA" id="ARBA00023015"/>
    </source>
</evidence>
<dbReference type="InterPro" id="IPR036388">
    <property type="entry name" value="WH-like_DNA-bd_sf"/>
</dbReference>
<name>A0A9X3D2K7_9FLAO</name>
<comment type="caution">
    <text evidence="5">The sequence shown here is derived from an EMBL/GenBank/DDBJ whole genome shotgun (WGS) entry which is preliminary data.</text>
</comment>
<dbReference type="RefSeq" id="WP_266071188.1">
    <property type="nucleotide sequence ID" value="NZ_JAPJDA010000036.1"/>
</dbReference>
<dbReference type="GO" id="GO:0003677">
    <property type="term" value="F:DNA binding"/>
    <property type="evidence" value="ECO:0007669"/>
    <property type="project" value="UniProtKB-KW"/>
</dbReference>
<gene>
    <name evidence="5" type="ORF">OQ279_16640</name>
</gene>
<dbReference type="GO" id="GO:0006355">
    <property type="term" value="P:regulation of DNA-templated transcription"/>
    <property type="evidence" value="ECO:0007669"/>
    <property type="project" value="InterPro"/>
</dbReference>
<dbReference type="CDD" id="cd06170">
    <property type="entry name" value="LuxR_C_like"/>
    <property type="match status" value="1"/>
</dbReference>
<evidence type="ECO:0000313" key="5">
    <source>
        <dbReference type="EMBL" id="MCX2839775.1"/>
    </source>
</evidence>
<dbReference type="PROSITE" id="PS50043">
    <property type="entry name" value="HTH_LUXR_2"/>
    <property type="match status" value="1"/>
</dbReference>
<keyword evidence="3" id="KW-0804">Transcription</keyword>
<dbReference type="InterPro" id="IPR016032">
    <property type="entry name" value="Sig_transdc_resp-reg_C-effctor"/>
</dbReference>
<dbReference type="Pfam" id="PF00196">
    <property type="entry name" value="GerE"/>
    <property type="match status" value="1"/>
</dbReference>
<dbReference type="PANTHER" id="PTHR44688:SF16">
    <property type="entry name" value="DNA-BINDING TRANSCRIPTIONAL ACTIVATOR DEVR_DOSR"/>
    <property type="match status" value="1"/>
</dbReference>
<dbReference type="InterPro" id="IPR000792">
    <property type="entry name" value="Tscrpt_reg_LuxR_C"/>
</dbReference>